<dbReference type="InterPro" id="IPR002937">
    <property type="entry name" value="Amino_oxidase"/>
</dbReference>
<dbReference type="AlphaFoldDB" id="A0A318SJM9"/>
<organism evidence="3 4">
    <name type="scientific">Deinococcus yavapaiensis KR-236</name>
    <dbReference type="NCBI Taxonomy" id="694435"/>
    <lineage>
        <taxon>Bacteria</taxon>
        <taxon>Thermotogati</taxon>
        <taxon>Deinococcota</taxon>
        <taxon>Deinococci</taxon>
        <taxon>Deinococcales</taxon>
        <taxon>Deinococcaceae</taxon>
        <taxon>Deinococcus</taxon>
    </lineage>
</organism>
<keyword evidence="1" id="KW-0560">Oxidoreductase</keyword>
<dbReference type="PANTHER" id="PTHR43734">
    <property type="entry name" value="PHYTOENE DESATURASE"/>
    <property type="match status" value="1"/>
</dbReference>
<dbReference type="PANTHER" id="PTHR43734:SF7">
    <property type="entry name" value="4,4'-DIAPONEUROSPORENE OXYGENASE"/>
    <property type="match status" value="1"/>
</dbReference>
<reference evidence="3 4" key="1">
    <citation type="submission" date="2018-06" db="EMBL/GenBank/DDBJ databases">
        <title>Genomic Encyclopedia of Type Strains, Phase IV (KMG-IV): sequencing the most valuable type-strain genomes for metagenomic binning, comparative biology and taxonomic classification.</title>
        <authorList>
            <person name="Goeker M."/>
        </authorList>
    </citation>
    <scope>NUCLEOTIDE SEQUENCE [LARGE SCALE GENOMIC DNA]</scope>
    <source>
        <strain evidence="3 4">DSM 18048</strain>
    </source>
</reference>
<sequence>MSAPRRASAPSVGIVGGGVGGLALACLLAHDGHDVVVYDAGPLGGKLGEIELHVHDATRRVSTGPSLFTFPEVWRRLLRHLGEADPLQLDRLPELGVHVVRGERLPIPVPEGHPLFEAWRRLEREVLPLAPHVETLLTTPPRFTNAAFLQASAALGRVVGSHFTAERWLRARRVPPLLHDALALHALNAGVGPRRGSALYALLPVLIARDVFRPRNGMYALVRALQQFARARGVRLRPFTPVRSLNLDGEVRLDGERVRHDRIVSALDPARLAELRGSRPRSGVLTVSGVAVYASSSVPTTLPTTTIVAPSNARAFEDAVSARAFPRDTMSLVHDHGDHLAVLLTVPPNGRLLDIEHPWVRGQLARLRDVIGLPHLTGAVLSPAHFASLGPLGGAIYGHAHAAWRSGPFHPEPYRIGERLWQVGTGVHPGGGLPAVLGGAMIVHEQMRGSLASPH</sequence>
<dbReference type="EMBL" id="QJSX01000005">
    <property type="protein sequence ID" value="PYE54486.1"/>
    <property type="molecule type" value="Genomic_DNA"/>
</dbReference>
<keyword evidence="4" id="KW-1185">Reference proteome</keyword>
<dbReference type="InterPro" id="IPR036188">
    <property type="entry name" value="FAD/NAD-bd_sf"/>
</dbReference>
<evidence type="ECO:0000256" key="1">
    <source>
        <dbReference type="ARBA" id="ARBA00023002"/>
    </source>
</evidence>
<dbReference type="SUPFAM" id="SSF51905">
    <property type="entry name" value="FAD/NAD(P)-binding domain"/>
    <property type="match status" value="1"/>
</dbReference>
<comment type="caution">
    <text evidence="3">The sequence shown here is derived from an EMBL/GenBank/DDBJ whole genome shotgun (WGS) entry which is preliminary data.</text>
</comment>
<protein>
    <submittedName>
        <fullName evidence="3">Phytoene dehydrogenase-like protein</fullName>
    </submittedName>
</protein>
<gene>
    <name evidence="3" type="ORF">DES52_105124</name>
</gene>
<proteinExistence type="predicted"/>
<dbReference type="RefSeq" id="WP_245900813.1">
    <property type="nucleotide sequence ID" value="NZ_QJSX01000005.1"/>
</dbReference>
<name>A0A318SJM9_9DEIO</name>
<evidence type="ECO:0000313" key="3">
    <source>
        <dbReference type="EMBL" id="PYE54486.1"/>
    </source>
</evidence>
<feature type="domain" description="Amine oxidase" evidence="2">
    <location>
        <begin position="20"/>
        <end position="273"/>
    </location>
</feature>
<accession>A0A318SJM9</accession>
<evidence type="ECO:0000259" key="2">
    <source>
        <dbReference type="Pfam" id="PF01593"/>
    </source>
</evidence>
<dbReference type="Pfam" id="PF01593">
    <property type="entry name" value="Amino_oxidase"/>
    <property type="match status" value="1"/>
</dbReference>
<dbReference type="PROSITE" id="PS51257">
    <property type="entry name" value="PROKAR_LIPOPROTEIN"/>
    <property type="match status" value="1"/>
</dbReference>
<dbReference type="GO" id="GO:0016491">
    <property type="term" value="F:oxidoreductase activity"/>
    <property type="evidence" value="ECO:0007669"/>
    <property type="project" value="UniProtKB-KW"/>
</dbReference>
<evidence type="ECO:0000313" key="4">
    <source>
        <dbReference type="Proteomes" id="UP000248326"/>
    </source>
</evidence>
<dbReference type="Proteomes" id="UP000248326">
    <property type="component" value="Unassembled WGS sequence"/>
</dbReference>
<dbReference type="Gene3D" id="3.50.50.60">
    <property type="entry name" value="FAD/NAD(P)-binding domain"/>
    <property type="match status" value="2"/>
</dbReference>